<evidence type="ECO:0000313" key="2">
    <source>
        <dbReference type="Proteomes" id="UP000515153"/>
    </source>
</evidence>
<feature type="compositionally biased region" description="Low complexity" evidence="1">
    <location>
        <begin position="377"/>
        <end position="386"/>
    </location>
</feature>
<dbReference type="GeneID" id="41959369"/>
<gene>
    <name evidence="3" type="ORF">PgNI_04413</name>
</gene>
<evidence type="ECO:0000313" key="3">
    <source>
        <dbReference type="RefSeq" id="XP_030985620.1"/>
    </source>
</evidence>
<name>A0A6P8BEK2_PYRGI</name>
<feature type="compositionally biased region" description="Basic residues" evidence="1">
    <location>
        <begin position="184"/>
        <end position="198"/>
    </location>
</feature>
<feature type="compositionally biased region" description="Acidic residues" evidence="1">
    <location>
        <begin position="873"/>
        <end position="882"/>
    </location>
</feature>
<feature type="compositionally biased region" description="Polar residues" evidence="1">
    <location>
        <begin position="116"/>
        <end position="130"/>
    </location>
</feature>
<evidence type="ECO:0000256" key="1">
    <source>
        <dbReference type="SAM" id="MobiDB-lite"/>
    </source>
</evidence>
<dbReference type="Proteomes" id="UP000515153">
    <property type="component" value="Unplaced"/>
</dbReference>
<sequence length="882" mass="96907">MAESTDPSMLGLPNTSTEADAIEESVRQLLPTATEAIDHVDPTATQNSEPDESDQQPPSVIPSTSTAHVKQVVVHRPADVDRLDYFAFSHNADAYCHGVEAKWTKGTILTVATKANAASGSDSVQKTPSLEPTPEELHQTPDHHGVYGFLWVGMTPSDETIESLAESPVEDATADANDDQSKDPKKKKPKLQGKKHRRDLTVASSTDEEIRILPKDESALRVVVNLKGKNLSLLKLSNRDNTSGTCISESVKADNVFFFRAFRKDDIKGVGERRTFFKETFNKLRDAMEKDGNDGVAKALKAMARVAAPSGAPKKITATSGGQKQLAKANDSKSTTKNPRAPKSDKADPPQATAAKSGKATQGTKRKQPDIDSSTTQLQANNAASAKSKKQKKLTTSNPASSTATKGKDTAKTKARPPTESEDNASTAVLDHEMDQQLGRQATVTHNNNEVVEQLGIVHNGYPLSALPGTPDSPDSLLGPENSHTAVASRTANDHTHYLSSTSTLRPTAPYPVPTLSEARNKHQIDQMNDEAQLRLLEQNELDQNKIHRGIEARKAQQQHSWQQHSRPSQTRRQLSNHLGQPLSQFFQQPALKQQPRPRQQNYPQANPFYVEPTQPMLQLPHQLGQSNSRYMQNIQSSGVQLPKEYNTAGELFTPLGREVISLVSKMDCHSESNVNVIKYTTTMLGQLSSTSNSPNMIFQLRLSPPAPGLDIKTAIDPLLSEFSSLFPELAHDLNRETFTILLHALRVSDKTVEYNMIHQFIYGFTRELAKQRAGKGDQHALSAENLSLIVQGAINVARDLLYHRNSVHKRGFREEQQRQAVQTMTVDEMADDNSPGLPLGHGEYDDTEGEEGDYEGMDNSASYAHTSFAPIDDGEEFVDDD</sequence>
<feature type="region of interest" description="Disordered" evidence="1">
    <location>
        <begin position="552"/>
        <end position="576"/>
    </location>
</feature>
<accession>A0A6P8BEK2</accession>
<organism evidence="2 3">
    <name type="scientific">Pyricularia grisea</name>
    <name type="common">Crabgrass-specific blast fungus</name>
    <name type="synonym">Magnaporthe grisea</name>
    <dbReference type="NCBI Taxonomy" id="148305"/>
    <lineage>
        <taxon>Eukaryota</taxon>
        <taxon>Fungi</taxon>
        <taxon>Dikarya</taxon>
        <taxon>Ascomycota</taxon>
        <taxon>Pezizomycotina</taxon>
        <taxon>Sordariomycetes</taxon>
        <taxon>Sordariomycetidae</taxon>
        <taxon>Magnaporthales</taxon>
        <taxon>Pyriculariaceae</taxon>
        <taxon>Pyricularia</taxon>
    </lineage>
</organism>
<feature type="compositionally biased region" description="Polar residues" evidence="1">
    <location>
        <begin position="556"/>
        <end position="576"/>
    </location>
</feature>
<feature type="compositionally biased region" description="Polar residues" evidence="1">
    <location>
        <begin position="55"/>
        <end position="68"/>
    </location>
</feature>
<feature type="compositionally biased region" description="Acidic residues" evidence="1">
    <location>
        <begin position="168"/>
        <end position="178"/>
    </location>
</feature>
<feature type="compositionally biased region" description="Low complexity" evidence="1">
    <location>
        <begin position="594"/>
        <end position="608"/>
    </location>
</feature>
<feature type="compositionally biased region" description="Low complexity" evidence="1">
    <location>
        <begin position="394"/>
        <end position="405"/>
    </location>
</feature>
<feature type="compositionally biased region" description="Acidic residues" evidence="1">
    <location>
        <begin position="846"/>
        <end position="857"/>
    </location>
</feature>
<reference evidence="3" key="3">
    <citation type="submission" date="2025-08" db="UniProtKB">
        <authorList>
            <consortium name="RefSeq"/>
        </authorList>
    </citation>
    <scope>IDENTIFICATION</scope>
    <source>
        <strain evidence="3">NI907</strain>
    </source>
</reference>
<feature type="region of interest" description="Disordered" evidence="1">
    <location>
        <begin position="116"/>
        <end position="142"/>
    </location>
</feature>
<protein>
    <submittedName>
        <fullName evidence="3">Uncharacterized protein</fullName>
    </submittedName>
</protein>
<proteinExistence type="predicted"/>
<reference evidence="3" key="1">
    <citation type="journal article" date="2019" name="Mol. Biol. Evol.">
        <title>Blast fungal genomes show frequent chromosomal changes, gene gains and losses, and effector gene turnover.</title>
        <authorList>
            <person name="Gomez Luciano L.B."/>
            <person name="Jason Tsai I."/>
            <person name="Chuma I."/>
            <person name="Tosa Y."/>
            <person name="Chen Y.H."/>
            <person name="Li J.Y."/>
            <person name="Li M.Y."/>
            <person name="Jade Lu M.Y."/>
            <person name="Nakayashiki H."/>
            <person name="Li W.H."/>
        </authorList>
    </citation>
    <scope>NUCLEOTIDE SEQUENCE</scope>
    <source>
        <strain evidence="3">NI907</strain>
    </source>
</reference>
<reference evidence="3" key="2">
    <citation type="submission" date="2019-10" db="EMBL/GenBank/DDBJ databases">
        <authorList>
            <consortium name="NCBI Genome Project"/>
        </authorList>
    </citation>
    <scope>NUCLEOTIDE SEQUENCE</scope>
    <source>
        <strain evidence="3">NI907</strain>
    </source>
</reference>
<feature type="region of interest" description="Disordered" evidence="1">
    <location>
        <begin position="29"/>
        <end position="68"/>
    </location>
</feature>
<dbReference type="RefSeq" id="XP_030985620.1">
    <property type="nucleotide sequence ID" value="XM_031124460.1"/>
</dbReference>
<dbReference type="KEGG" id="pgri:PgNI_04413"/>
<dbReference type="AlphaFoldDB" id="A0A6P8BEK2"/>
<feature type="region of interest" description="Disordered" evidence="1">
    <location>
        <begin position="590"/>
        <end position="609"/>
    </location>
</feature>
<feature type="region of interest" description="Disordered" evidence="1">
    <location>
        <begin position="164"/>
        <end position="207"/>
    </location>
</feature>
<keyword evidence="2" id="KW-1185">Reference proteome</keyword>
<feature type="region of interest" description="Disordered" evidence="1">
    <location>
        <begin position="830"/>
        <end position="882"/>
    </location>
</feature>
<feature type="region of interest" description="Disordered" evidence="1">
    <location>
        <begin position="308"/>
        <end position="426"/>
    </location>
</feature>